<dbReference type="EMBL" id="CAKOFQ010006744">
    <property type="protein sequence ID" value="CAH1967389.1"/>
    <property type="molecule type" value="Genomic_DNA"/>
</dbReference>
<dbReference type="Proteomes" id="UP001152888">
    <property type="component" value="Unassembled WGS sequence"/>
</dbReference>
<keyword evidence="11" id="KW-1185">Reference proteome</keyword>
<evidence type="ECO:0000256" key="7">
    <source>
        <dbReference type="ARBA" id="ARBA00023132"/>
    </source>
</evidence>
<comment type="subunit">
    <text evidence="9">Component of the nuclear pore complex (NPC).</text>
</comment>
<keyword evidence="7 9" id="KW-0906">Nuclear pore complex</keyword>
<dbReference type="GO" id="GO:0031965">
    <property type="term" value="C:nuclear membrane"/>
    <property type="evidence" value="ECO:0007669"/>
    <property type="project" value="UniProtKB-UniRule"/>
</dbReference>
<sequence>MEREVKTFVIPNELCKRAGITATWLTVDQLSVRAFEKRNIKLPDAPSNFLSDTPSSIFHLRQEVILFHPILRKLVNESCGVFIAVQNLIVNKNPADYKVELFKMSRQYRSIIRACLENLQDDLSEAKGQEKEQLQNYITIFYSVECIWHLCEILFVDIIPGNLVLSQLLEWIRFHFPKHERNAATMLASESVNLETHQDYWNTVFGSLLQGRVKIVRALLRPHSSADHPTFKLVDQVLRAMPICSGVNGTSINEFNIQWRHWTMDVQSKIDAKLFSSEKHLDLIMRLVVGEEKAWIEIQDHCEAWYEFLAGWMFYTEPTAKSFELGQYAKRSITKMRVANNLKHLDRVILAAMEFDIFQVIKEIQHMTENGWFVAHLSDLLFHSSRLTSLEKEVPNFSAEKLRESFILEYGITLMGHKSLWPVGLSYLDHCTHDGNQVIALLLPRIPLDNEAKTLKIIREAKKRDLNDVVQCICKAQGMLSLKRGRIGNALCWALKSQDGPFTSYLADKFLQDYIKNGKLGSTDLLDNLGSCMLVSDRLIFLGKYFEFHKLYQTQKYKEAANLLISLLASKIIPKYFWYVLLIDAIPLLESEELLFSSNDTFTIMHCAEQKEDLPELKDKLNILKLSAARNLARALTYEAQNE</sequence>
<evidence type="ECO:0000256" key="5">
    <source>
        <dbReference type="ARBA" id="ARBA00022927"/>
    </source>
</evidence>
<evidence type="ECO:0000256" key="3">
    <source>
        <dbReference type="ARBA" id="ARBA00022448"/>
    </source>
</evidence>
<dbReference type="GO" id="GO:0006606">
    <property type="term" value="P:protein import into nucleus"/>
    <property type="evidence" value="ECO:0007669"/>
    <property type="project" value="TreeGrafter"/>
</dbReference>
<comment type="caution">
    <text evidence="10">The sequence shown here is derived from an EMBL/GenBank/DDBJ whole genome shotgun (WGS) entry which is preliminary data.</text>
</comment>
<organism evidence="10 11">
    <name type="scientific">Acanthoscelides obtectus</name>
    <name type="common">Bean weevil</name>
    <name type="synonym">Bruchus obtectus</name>
    <dbReference type="NCBI Taxonomy" id="200917"/>
    <lineage>
        <taxon>Eukaryota</taxon>
        <taxon>Metazoa</taxon>
        <taxon>Ecdysozoa</taxon>
        <taxon>Arthropoda</taxon>
        <taxon>Hexapoda</taxon>
        <taxon>Insecta</taxon>
        <taxon>Pterygota</taxon>
        <taxon>Neoptera</taxon>
        <taxon>Endopterygota</taxon>
        <taxon>Coleoptera</taxon>
        <taxon>Polyphaga</taxon>
        <taxon>Cucujiformia</taxon>
        <taxon>Chrysomeloidea</taxon>
        <taxon>Chrysomelidae</taxon>
        <taxon>Bruchinae</taxon>
        <taxon>Bruchini</taxon>
        <taxon>Acanthoscelides</taxon>
    </lineage>
</organism>
<keyword evidence="8 9" id="KW-0539">Nucleus</keyword>
<keyword evidence="9" id="KW-0472">Membrane</keyword>
<dbReference type="GO" id="GO:0045893">
    <property type="term" value="P:positive regulation of DNA-templated transcription"/>
    <property type="evidence" value="ECO:0007669"/>
    <property type="project" value="TreeGrafter"/>
</dbReference>
<evidence type="ECO:0000256" key="2">
    <source>
        <dbReference type="ARBA" id="ARBA00005573"/>
    </source>
</evidence>
<comment type="subcellular location">
    <subcellularLocation>
        <location evidence="1 9">Nucleus</location>
        <location evidence="1 9">Nuclear pore complex</location>
    </subcellularLocation>
</comment>
<protein>
    <recommendedName>
        <fullName evidence="9">Nuclear pore complex protein Nup85</fullName>
    </recommendedName>
</protein>
<accession>A0A9P0KBF6</accession>
<dbReference type="PANTHER" id="PTHR13373">
    <property type="entry name" value="FROUNT PROTEIN-RELATED"/>
    <property type="match status" value="1"/>
</dbReference>
<dbReference type="AlphaFoldDB" id="A0A9P0KBF6"/>
<evidence type="ECO:0000256" key="1">
    <source>
        <dbReference type="ARBA" id="ARBA00004567"/>
    </source>
</evidence>
<name>A0A9P0KBF6_ACAOB</name>
<dbReference type="InterPro" id="IPR011502">
    <property type="entry name" value="Nucleoporin_Nup85"/>
</dbReference>
<keyword evidence="6 9" id="KW-0811">Translocation</keyword>
<comment type="similarity">
    <text evidence="2 9">Belongs to the nucleoporin Nup85 family.</text>
</comment>
<dbReference type="OrthoDB" id="17644at2759"/>
<dbReference type="GO" id="GO:0006406">
    <property type="term" value="P:mRNA export from nucleus"/>
    <property type="evidence" value="ECO:0007669"/>
    <property type="project" value="TreeGrafter"/>
</dbReference>
<evidence type="ECO:0000256" key="4">
    <source>
        <dbReference type="ARBA" id="ARBA00022816"/>
    </source>
</evidence>
<keyword evidence="5 9" id="KW-0653">Protein transport</keyword>
<keyword evidence="4 9" id="KW-0509">mRNA transport</keyword>
<evidence type="ECO:0000313" key="11">
    <source>
        <dbReference type="Proteomes" id="UP001152888"/>
    </source>
</evidence>
<reference evidence="10" key="1">
    <citation type="submission" date="2022-03" db="EMBL/GenBank/DDBJ databases">
        <authorList>
            <person name="Sayadi A."/>
        </authorList>
    </citation>
    <scope>NUCLEOTIDE SEQUENCE</scope>
</reference>
<comment type="function">
    <text evidence="9">Functions as a component of the nuclear pore complex (NPC).</text>
</comment>
<gene>
    <name evidence="10" type="ORF">ACAOBT_LOCUS7381</name>
</gene>
<keyword evidence="3 9" id="KW-0813">Transport</keyword>
<dbReference type="Pfam" id="PF07575">
    <property type="entry name" value="Nucleopor_Nup85"/>
    <property type="match status" value="1"/>
</dbReference>
<evidence type="ECO:0000256" key="6">
    <source>
        <dbReference type="ARBA" id="ARBA00023010"/>
    </source>
</evidence>
<dbReference type="GO" id="GO:0017056">
    <property type="term" value="F:structural constituent of nuclear pore"/>
    <property type="evidence" value="ECO:0007669"/>
    <property type="project" value="TreeGrafter"/>
</dbReference>
<dbReference type="PANTHER" id="PTHR13373:SF21">
    <property type="entry name" value="NUCLEAR PORE COMPLEX PROTEIN NUP85"/>
    <property type="match status" value="1"/>
</dbReference>
<proteinExistence type="inferred from homology"/>
<dbReference type="GO" id="GO:0031080">
    <property type="term" value="C:nuclear pore outer ring"/>
    <property type="evidence" value="ECO:0007669"/>
    <property type="project" value="TreeGrafter"/>
</dbReference>
<evidence type="ECO:0000256" key="8">
    <source>
        <dbReference type="ARBA" id="ARBA00023242"/>
    </source>
</evidence>
<evidence type="ECO:0000256" key="9">
    <source>
        <dbReference type="RuleBase" id="RU365073"/>
    </source>
</evidence>
<evidence type="ECO:0000313" key="10">
    <source>
        <dbReference type="EMBL" id="CAH1967389.1"/>
    </source>
</evidence>